<gene>
    <name evidence="16" type="ORF">GSLYS_00001638001</name>
</gene>
<dbReference type="CDD" id="cd11474">
    <property type="entry name" value="SLC5sbd_CHT"/>
    <property type="match status" value="1"/>
</dbReference>
<feature type="transmembrane region" description="Helical" evidence="15">
    <location>
        <begin position="268"/>
        <end position="289"/>
    </location>
</feature>
<keyword evidence="4 15" id="KW-0812">Transmembrane</keyword>
<name>A0AAV2H2R3_LYMST</name>
<keyword evidence="11" id="KW-0325">Glycoprotein</keyword>
<feature type="transmembrane region" description="Helical" evidence="15">
    <location>
        <begin position="47"/>
        <end position="67"/>
    </location>
</feature>
<keyword evidence="6" id="KW-0530">Neurotransmitter biosynthesis</keyword>
<dbReference type="GO" id="GO:0005307">
    <property type="term" value="F:choline:sodium symporter activity"/>
    <property type="evidence" value="ECO:0007669"/>
    <property type="project" value="TreeGrafter"/>
</dbReference>
<organism evidence="16 17">
    <name type="scientific">Lymnaea stagnalis</name>
    <name type="common">Great pond snail</name>
    <name type="synonym">Helix stagnalis</name>
    <dbReference type="NCBI Taxonomy" id="6523"/>
    <lineage>
        <taxon>Eukaryota</taxon>
        <taxon>Metazoa</taxon>
        <taxon>Spiralia</taxon>
        <taxon>Lophotrochozoa</taxon>
        <taxon>Mollusca</taxon>
        <taxon>Gastropoda</taxon>
        <taxon>Heterobranchia</taxon>
        <taxon>Euthyneura</taxon>
        <taxon>Panpulmonata</taxon>
        <taxon>Hygrophila</taxon>
        <taxon>Lymnaeoidea</taxon>
        <taxon>Lymnaeidae</taxon>
        <taxon>Lymnaea</taxon>
    </lineage>
</organism>
<evidence type="ECO:0000256" key="3">
    <source>
        <dbReference type="ARBA" id="ARBA00022448"/>
    </source>
</evidence>
<keyword evidence="3" id="KW-0813">Transport</keyword>
<feature type="transmembrane region" description="Helical" evidence="15">
    <location>
        <begin position="344"/>
        <end position="363"/>
    </location>
</feature>
<keyword evidence="10 15" id="KW-0472">Membrane</keyword>
<keyword evidence="9" id="KW-0406">Ion transport</keyword>
<comment type="similarity">
    <text evidence="2 13">Belongs to the sodium:solute symporter (SSF) (TC 2.A.21) family.</text>
</comment>
<evidence type="ECO:0000256" key="11">
    <source>
        <dbReference type="ARBA" id="ARBA00023180"/>
    </source>
</evidence>
<keyword evidence="5" id="KW-0769">Symport</keyword>
<reference evidence="16 17" key="1">
    <citation type="submission" date="2024-04" db="EMBL/GenBank/DDBJ databases">
        <authorList>
            <consortium name="Genoscope - CEA"/>
            <person name="William W."/>
        </authorList>
    </citation>
    <scope>NUCLEOTIDE SEQUENCE [LARGE SCALE GENOMIC DNA]</scope>
</reference>
<dbReference type="AlphaFoldDB" id="A0AAV2H2R3"/>
<evidence type="ECO:0000313" key="16">
    <source>
        <dbReference type="EMBL" id="CAL1527461.1"/>
    </source>
</evidence>
<evidence type="ECO:0000256" key="6">
    <source>
        <dbReference type="ARBA" id="ARBA00022979"/>
    </source>
</evidence>
<feature type="transmembrane region" description="Helical" evidence="15">
    <location>
        <begin position="470"/>
        <end position="491"/>
    </location>
</feature>
<dbReference type="EMBL" id="CAXITT010000018">
    <property type="protein sequence ID" value="CAL1527461.1"/>
    <property type="molecule type" value="Genomic_DNA"/>
</dbReference>
<keyword evidence="7 15" id="KW-1133">Transmembrane helix</keyword>
<feature type="transmembrane region" description="Helical" evidence="15">
    <location>
        <begin position="309"/>
        <end position="332"/>
    </location>
</feature>
<dbReference type="InterPro" id="IPR038377">
    <property type="entry name" value="Na/Glc_symporter_sf"/>
</dbReference>
<evidence type="ECO:0000256" key="10">
    <source>
        <dbReference type="ARBA" id="ARBA00023136"/>
    </source>
</evidence>
<dbReference type="PANTHER" id="PTHR45897">
    <property type="entry name" value="HIGH-AFFINITY CHOLINE TRANSPORTER 1"/>
    <property type="match status" value="1"/>
</dbReference>
<accession>A0AAV2H2R3</accession>
<proteinExistence type="inferred from homology"/>
<keyword evidence="17" id="KW-1185">Reference proteome</keyword>
<evidence type="ECO:0000256" key="4">
    <source>
        <dbReference type="ARBA" id="ARBA00022692"/>
    </source>
</evidence>
<dbReference type="Gene3D" id="1.20.1730.10">
    <property type="entry name" value="Sodium/glucose cotransporter"/>
    <property type="match status" value="1"/>
</dbReference>
<protein>
    <recommendedName>
        <fullName evidence="18">High-affinity choline transporter 1</fullName>
    </recommendedName>
</protein>
<keyword evidence="8" id="KW-0915">Sodium</keyword>
<feature type="compositionally biased region" description="Polar residues" evidence="14">
    <location>
        <begin position="521"/>
        <end position="530"/>
    </location>
</feature>
<evidence type="ECO:0000256" key="9">
    <source>
        <dbReference type="ARBA" id="ARBA00023065"/>
    </source>
</evidence>
<dbReference type="Proteomes" id="UP001497497">
    <property type="component" value="Unassembled WGS sequence"/>
</dbReference>
<feature type="transmembrane region" description="Helical" evidence="15">
    <location>
        <begin position="375"/>
        <end position="394"/>
    </location>
</feature>
<evidence type="ECO:0000313" key="17">
    <source>
        <dbReference type="Proteomes" id="UP001497497"/>
    </source>
</evidence>
<feature type="transmembrane region" description="Helical" evidence="15">
    <location>
        <begin position="79"/>
        <end position="101"/>
    </location>
</feature>
<dbReference type="Pfam" id="PF00474">
    <property type="entry name" value="SSF"/>
    <property type="match status" value="1"/>
</dbReference>
<keyword evidence="12" id="KW-0739">Sodium transport</keyword>
<comment type="caution">
    <text evidence="16">The sequence shown here is derived from an EMBL/GenBank/DDBJ whole genome shotgun (WGS) entry which is preliminary data.</text>
</comment>
<feature type="transmembrane region" description="Helical" evidence="15">
    <location>
        <begin position="159"/>
        <end position="180"/>
    </location>
</feature>
<evidence type="ECO:0000256" key="13">
    <source>
        <dbReference type="RuleBase" id="RU362091"/>
    </source>
</evidence>
<feature type="region of interest" description="Disordered" evidence="14">
    <location>
        <begin position="521"/>
        <end position="550"/>
    </location>
</feature>
<dbReference type="GO" id="GO:0008292">
    <property type="term" value="P:acetylcholine biosynthetic process"/>
    <property type="evidence" value="ECO:0007669"/>
    <property type="project" value="TreeGrafter"/>
</dbReference>
<evidence type="ECO:0008006" key="18">
    <source>
        <dbReference type="Google" id="ProtNLM"/>
    </source>
</evidence>
<dbReference type="GO" id="GO:0005886">
    <property type="term" value="C:plasma membrane"/>
    <property type="evidence" value="ECO:0007669"/>
    <property type="project" value="TreeGrafter"/>
</dbReference>
<dbReference type="FunFam" id="1.20.1730.10:FF:000008">
    <property type="entry name" value="High affinity choline transporter 1"/>
    <property type="match status" value="1"/>
</dbReference>
<evidence type="ECO:0000256" key="12">
    <source>
        <dbReference type="ARBA" id="ARBA00023201"/>
    </source>
</evidence>
<feature type="transmembrane region" description="Helical" evidence="15">
    <location>
        <begin position="122"/>
        <end position="147"/>
    </location>
</feature>
<evidence type="ECO:0000256" key="8">
    <source>
        <dbReference type="ARBA" id="ARBA00023053"/>
    </source>
</evidence>
<dbReference type="InterPro" id="IPR001734">
    <property type="entry name" value="Na/solute_symporter"/>
</dbReference>
<feature type="transmembrane region" description="Helical" evidence="15">
    <location>
        <begin position="6"/>
        <end position="26"/>
    </location>
</feature>
<evidence type="ECO:0000256" key="15">
    <source>
        <dbReference type="SAM" id="Phobius"/>
    </source>
</evidence>
<evidence type="ECO:0000256" key="7">
    <source>
        <dbReference type="ARBA" id="ARBA00022989"/>
    </source>
</evidence>
<dbReference type="PROSITE" id="PS50283">
    <property type="entry name" value="NA_SOLUT_SYMP_3"/>
    <property type="match status" value="1"/>
</dbReference>
<feature type="compositionally biased region" description="Basic and acidic residues" evidence="14">
    <location>
        <begin position="532"/>
        <end position="550"/>
    </location>
</feature>
<comment type="subcellular location">
    <subcellularLocation>
        <location evidence="1">Membrane</location>
        <topology evidence="1">Multi-pass membrane protein</topology>
    </subcellularLocation>
</comment>
<feature type="transmembrane region" description="Helical" evidence="15">
    <location>
        <begin position="230"/>
        <end position="247"/>
    </location>
</feature>
<evidence type="ECO:0000256" key="5">
    <source>
        <dbReference type="ARBA" id="ARBA00022847"/>
    </source>
</evidence>
<evidence type="ECO:0000256" key="1">
    <source>
        <dbReference type="ARBA" id="ARBA00004141"/>
    </source>
</evidence>
<evidence type="ECO:0000256" key="14">
    <source>
        <dbReference type="SAM" id="MobiDB-lite"/>
    </source>
</evidence>
<sequence length="568" mass="62358">MAVDIGGLISIIVFYAIILLIGIWAARKSGFKTKDMNTDDVMLANRSIGLFVGTFTMTATWVGGGYINGTAEVVASNGGLAWCQAPIGYAISLVFGGLFFVDKMRSSGFTTMLDPFHWKYGDVMNCLLYIPALSGDVFWSAAILTALGASLKVILELNLGISIIISASIACLYTLLGGLYSVAYTDVIQLICMFFGLWLIVPFALTHDAVTPITTNNSEAWLGELTPDYAANYIDYGLLLIFGGIPWQVYWQRALSAKSVNIARGLSYLGAFGCLIMAIPPILIGAVAASTDWNQTDYGMTSISSADRALTLPLVMRHLCPPVVSFIGLGAISAAVMSSTDSSVLSSSSMFSRNIVGVIYARIYGKKLSQPVQIWIMRFAQLVITAVSCVMALNVESIYDLWILCSDFVYVMLFPQLVCVMYLKGSNSYGSLAAFVDGFVLRLLGGDNSLKIPAVIKYPWYDDVTNTQLFPFRTLSMLISLFTLIGVSYLMEYLFRHAHIPLEWDFFECFQHFAKGDNTNNNSSRGSSAEMNDFKSRDRDDVKSRDKDGEINVGYLRDNISESESTQF</sequence>
<evidence type="ECO:0000256" key="2">
    <source>
        <dbReference type="ARBA" id="ARBA00006434"/>
    </source>
</evidence>
<dbReference type="PANTHER" id="PTHR45897:SF4">
    <property type="entry name" value="HIGH-AFFINITY CHOLINE TRANSPORTER 1"/>
    <property type="match status" value="1"/>
</dbReference>
<feature type="transmembrane region" description="Helical" evidence="15">
    <location>
        <begin position="401"/>
        <end position="423"/>
    </location>
</feature>
<feature type="transmembrane region" description="Helical" evidence="15">
    <location>
        <begin position="187"/>
        <end position="210"/>
    </location>
</feature>
<dbReference type="InterPro" id="IPR052244">
    <property type="entry name" value="Choline_transporter"/>
</dbReference>